<feature type="transmembrane region" description="Helical" evidence="2">
    <location>
        <begin position="106"/>
        <end position="125"/>
    </location>
</feature>
<accession>A0AA47N6C0</accession>
<gene>
    <name evidence="3" type="primary">Tmpo_3</name>
    <name evidence="3" type="ORF">N1851_005798</name>
</gene>
<keyword evidence="2" id="KW-1133">Transmembrane helix</keyword>
<keyword evidence="2" id="KW-0812">Transmembrane</keyword>
<organism evidence="3 4">
    <name type="scientific">Merluccius polli</name>
    <name type="common">Benguela hake</name>
    <name type="synonym">Merluccius cadenati</name>
    <dbReference type="NCBI Taxonomy" id="89951"/>
    <lineage>
        <taxon>Eukaryota</taxon>
        <taxon>Metazoa</taxon>
        <taxon>Chordata</taxon>
        <taxon>Craniata</taxon>
        <taxon>Vertebrata</taxon>
        <taxon>Euteleostomi</taxon>
        <taxon>Actinopterygii</taxon>
        <taxon>Neopterygii</taxon>
        <taxon>Teleostei</taxon>
        <taxon>Neoteleostei</taxon>
        <taxon>Acanthomorphata</taxon>
        <taxon>Zeiogadaria</taxon>
        <taxon>Gadariae</taxon>
        <taxon>Gadiformes</taxon>
        <taxon>Gadoidei</taxon>
        <taxon>Merlucciidae</taxon>
        <taxon>Merluccius</taxon>
    </lineage>
</organism>
<dbReference type="AlphaFoldDB" id="A0AA47N6C0"/>
<protein>
    <submittedName>
        <fullName evidence="3">Lamina-associated polypeptide 2, isoforms beta/delta/epsilon/gamma</fullName>
    </submittedName>
</protein>
<dbReference type="Proteomes" id="UP001174136">
    <property type="component" value="Unassembled WGS sequence"/>
</dbReference>
<keyword evidence="4" id="KW-1185">Reference proteome</keyword>
<sequence length="172" mass="18825">MERTESRLSPRPTADGERRSESRENRSQVAVVSGAQSSTHTSVLPNRIPHSPVGTGRSKPEWTGATSRRPIKGAAGRPVQYKYPDVPPASPLTLERREVERRLVPFYIQLLVFLALACVLNLVFICMEDSWYNPLLPLLEGLSEVTGSEEGQTAGQTTADPVDLLAQDSLSG</sequence>
<evidence type="ECO:0000256" key="2">
    <source>
        <dbReference type="SAM" id="Phobius"/>
    </source>
</evidence>
<dbReference type="EMBL" id="JAOPHQ010000921">
    <property type="protein sequence ID" value="KAK0152680.1"/>
    <property type="molecule type" value="Genomic_DNA"/>
</dbReference>
<reference evidence="3" key="1">
    <citation type="journal article" date="2023" name="Front. Mar. Sci.">
        <title>A new Merluccius polli reference genome to investigate the effects of global change in West African waters.</title>
        <authorList>
            <person name="Mateo J.L."/>
            <person name="Blanco-Fernandez C."/>
            <person name="Garcia-Vazquez E."/>
            <person name="Machado-Schiaffino G."/>
        </authorList>
    </citation>
    <scope>NUCLEOTIDE SEQUENCE</scope>
    <source>
        <strain evidence="3">C29</strain>
        <tissue evidence="3">Fin</tissue>
    </source>
</reference>
<evidence type="ECO:0000256" key="1">
    <source>
        <dbReference type="SAM" id="MobiDB-lite"/>
    </source>
</evidence>
<keyword evidence="2" id="KW-0472">Membrane</keyword>
<feature type="compositionally biased region" description="Low complexity" evidence="1">
    <location>
        <begin position="27"/>
        <end position="38"/>
    </location>
</feature>
<proteinExistence type="predicted"/>
<evidence type="ECO:0000313" key="3">
    <source>
        <dbReference type="EMBL" id="KAK0152680.1"/>
    </source>
</evidence>
<feature type="compositionally biased region" description="Basic and acidic residues" evidence="1">
    <location>
        <begin position="1"/>
        <end position="26"/>
    </location>
</feature>
<comment type="caution">
    <text evidence="3">The sequence shown here is derived from an EMBL/GenBank/DDBJ whole genome shotgun (WGS) entry which is preliminary data.</text>
</comment>
<evidence type="ECO:0000313" key="4">
    <source>
        <dbReference type="Proteomes" id="UP001174136"/>
    </source>
</evidence>
<name>A0AA47N6C0_MERPO</name>
<feature type="region of interest" description="Disordered" evidence="1">
    <location>
        <begin position="1"/>
        <end position="82"/>
    </location>
</feature>